<dbReference type="InterPro" id="IPR029063">
    <property type="entry name" value="SAM-dependent_MTases_sf"/>
</dbReference>
<dbReference type="Pfam" id="PF08241">
    <property type="entry name" value="Methyltransf_11"/>
    <property type="match status" value="1"/>
</dbReference>
<dbReference type="PANTHER" id="PTHR44068">
    <property type="entry name" value="ZGC:194242"/>
    <property type="match status" value="1"/>
</dbReference>
<dbReference type="RefSeq" id="WP_202013685.1">
    <property type="nucleotide sequence ID" value="NZ_JAERRB010000009.1"/>
</dbReference>
<dbReference type="GO" id="GO:0008168">
    <property type="term" value="F:methyltransferase activity"/>
    <property type="evidence" value="ECO:0007669"/>
    <property type="project" value="UniProtKB-KW"/>
</dbReference>
<gene>
    <name evidence="3" type="ORF">JI741_22565</name>
</gene>
<dbReference type="Gene3D" id="3.40.50.150">
    <property type="entry name" value="Vaccinia Virus protein VP39"/>
    <property type="match status" value="1"/>
</dbReference>
<accession>A0ABS1KXB9</accession>
<protein>
    <submittedName>
        <fullName evidence="3">Class I SAM-dependent methyltransferase</fullName>
    </submittedName>
</protein>
<dbReference type="GO" id="GO:0032259">
    <property type="term" value="P:methylation"/>
    <property type="evidence" value="ECO:0007669"/>
    <property type="project" value="UniProtKB-KW"/>
</dbReference>
<dbReference type="Proteomes" id="UP000613030">
    <property type="component" value="Unassembled WGS sequence"/>
</dbReference>
<reference evidence="3 4" key="1">
    <citation type="submission" date="2021-01" db="EMBL/GenBank/DDBJ databases">
        <title>Chryseolinea sp. Jin1 Genome sequencing and assembly.</title>
        <authorList>
            <person name="Kim I."/>
        </authorList>
    </citation>
    <scope>NUCLEOTIDE SEQUENCE [LARGE SCALE GENOMIC DNA]</scope>
    <source>
        <strain evidence="3 4">Jin1</strain>
    </source>
</reference>
<dbReference type="InterPro" id="IPR013216">
    <property type="entry name" value="Methyltransf_11"/>
</dbReference>
<name>A0ABS1KXB9_9BACT</name>
<evidence type="ECO:0000259" key="2">
    <source>
        <dbReference type="Pfam" id="PF08241"/>
    </source>
</evidence>
<keyword evidence="4" id="KW-1185">Reference proteome</keyword>
<comment type="caution">
    <text evidence="3">The sequence shown here is derived from an EMBL/GenBank/DDBJ whole genome shotgun (WGS) entry which is preliminary data.</text>
</comment>
<feature type="domain" description="Methyltransferase type 11" evidence="2">
    <location>
        <begin position="47"/>
        <end position="136"/>
    </location>
</feature>
<keyword evidence="1" id="KW-0808">Transferase</keyword>
<sequence length="240" mass="27627">MSTEVDGSKDNFVNIKNDRDTLDVYFHRKAIVSSLTNRLPFFAGKLLDVGCGKMPYRNFITTNSTVSSYLGMDIEGALKYDSVIKPDILWDGKAMPLENNTFDIVMATEVFEHCPDTNLVLSEIYRVLKPGGFLFFTVPFLWPLHEVPYDEYRFTPFSLDRELRKVGFLDIDIKPLGGWHASMAQMLGLWIKRAPMNKLTRNMIIPFIRPIQSYLIKRDVIAKKWKESTMITGLVGFIRK</sequence>
<evidence type="ECO:0000256" key="1">
    <source>
        <dbReference type="ARBA" id="ARBA00022679"/>
    </source>
</evidence>
<dbReference type="CDD" id="cd02440">
    <property type="entry name" value="AdoMet_MTases"/>
    <property type="match status" value="1"/>
</dbReference>
<evidence type="ECO:0000313" key="3">
    <source>
        <dbReference type="EMBL" id="MBL0744034.1"/>
    </source>
</evidence>
<proteinExistence type="predicted"/>
<organism evidence="3 4">
    <name type="scientific">Chryseolinea lacunae</name>
    <dbReference type="NCBI Taxonomy" id="2801331"/>
    <lineage>
        <taxon>Bacteria</taxon>
        <taxon>Pseudomonadati</taxon>
        <taxon>Bacteroidota</taxon>
        <taxon>Cytophagia</taxon>
        <taxon>Cytophagales</taxon>
        <taxon>Fulvivirgaceae</taxon>
        <taxon>Chryseolinea</taxon>
    </lineage>
</organism>
<dbReference type="PANTHER" id="PTHR44068:SF11">
    <property type="entry name" value="GERANYL DIPHOSPHATE 2-C-METHYLTRANSFERASE"/>
    <property type="match status" value="1"/>
</dbReference>
<dbReference type="SUPFAM" id="SSF53335">
    <property type="entry name" value="S-adenosyl-L-methionine-dependent methyltransferases"/>
    <property type="match status" value="1"/>
</dbReference>
<evidence type="ECO:0000313" key="4">
    <source>
        <dbReference type="Proteomes" id="UP000613030"/>
    </source>
</evidence>
<dbReference type="InterPro" id="IPR050447">
    <property type="entry name" value="Erg6_SMT_methyltransf"/>
</dbReference>
<dbReference type="EMBL" id="JAERRB010000009">
    <property type="protein sequence ID" value="MBL0744034.1"/>
    <property type="molecule type" value="Genomic_DNA"/>
</dbReference>
<keyword evidence="3" id="KW-0489">Methyltransferase</keyword>